<accession>A0A6J5QVU7</accession>
<gene>
    <name evidence="1" type="ORF">UFOVP1151_26</name>
</gene>
<protein>
    <submittedName>
        <fullName evidence="1">Uncharacterized protein</fullName>
    </submittedName>
</protein>
<dbReference type="EMBL" id="LR797097">
    <property type="protein sequence ID" value="CAB4186627.1"/>
    <property type="molecule type" value="Genomic_DNA"/>
</dbReference>
<organism evidence="1">
    <name type="scientific">uncultured Caudovirales phage</name>
    <dbReference type="NCBI Taxonomy" id="2100421"/>
    <lineage>
        <taxon>Viruses</taxon>
        <taxon>Duplodnaviria</taxon>
        <taxon>Heunggongvirae</taxon>
        <taxon>Uroviricota</taxon>
        <taxon>Caudoviricetes</taxon>
        <taxon>Peduoviridae</taxon>
        <taxon>Maltschvirus</taxon>
        <taxon>Maltschvirus maltsch</taxon>
    </lineage>
</organism>
<evidence type="ECO:0000313" key="1">
    <source>
        <dbReference type="EMBL" id="CAB4186627.1"/>
    </source>
</evidence>
<reference evidence="1" key="1">
    <citation type="submission" date="2020-05" db="EMBL/GenBank/DDBJ databases">
        <authorList>
            <person name="Chiriac C."/>
            <person name="Salcher M."/>
            <person name="Ghai R."/>
            <person name="Kavagutti S V."/>
        </authorList>
    </citation>
    <scope>NUCLEOTIDE SEQUENCE</scope>
</reference>
<proteinExistence type="predicted"/>
<name>A0A6J5QVU7_9CAUD</name>
<sequence length="35" mass="3919">MLTLILISLAFLGGIYVGTRWSDKIKAVYFSIISQ</sequence>